<proteinExistence type="predicted"/>
<evidence type="ECO:0000313" key="2">
    <source>
        <dbReference type="Proteomes" id="UP001162501"/>
    </source>
</evidence>
<evidence type="ECO:0000313" key="1">
    <source>
        <dbReference type="EMBL" id="CAM9557271.1"/>
    </source>
</evidence>
<dbReference type="EMBL" id="OX596096">
    <property type="protein sequence ID" value="CAM9557271.1"/>
    <property type="molecule type" value="Genomic_DNA"/>
</dbReference>
<reference evidence="1" key="1">
    <citation type="submission" date="2023-05" db="EMBL/GenBank/DDBJ databases">
        <authorList>
            <consortium name="ELIXIR-Norway"/>
        </authorList>
    </citation>
    <scope>NUCLEOTIDE SEQUENCE</scope>
</reference>
<gene>
    <name evidence="1" type="ORF">MRATA1EN22A_LOCUS4203</name>
</gene>
<accession>A0AC59YBR4</accession>
<dbReference type="Proteomes" id="UP001162501">
    <property type="component" value="Chromosome 12"/>
</dbReference>
<sequence>MFKHEGLLARGANIQHLRREAKALMLQQCQTALRRGGLLLAGGSTGGIKQSLKSYGSLLGDLVNRSQVVGQSGPLISTSCCLHIKGDLEHSMGQEKSFNFTEAFNVYINDLS</sequence>
<organism evidence="1 2">
    <name type="scientific">Rangifer tarandus platyrhynchus</name>
    <name type="common">Svalbard reindeer</name>
    <dbReference type="NCBI Taxonomy" id="3082113"/>
    <lineage>
        <taxon>Eukaryota</taxon>
        <taxon>Metazoa</taxon>
        <taxon>Chordata</taxon>
        <taxon>Craniata</taxon>
        <taxon>Vertebrata</taxon>
        <taxon>Euteleostomi</taxon>
        <taxon>Mammalia</taxon>
        <taxon>Eutheria</taxon>
        <taxon>Laurasiatheria</taxon>
        <taxon>Artiodactyla</taxon>
        <taxon>Ruminantia</taxon>
        <taxon>Pecora</taxon>
        <taxon>Cervidae</taxon>
        <taxon>Odocoileinae</taxon>
        <taxon>Rangifer</taxon>
    </lineage>
</organism>
<name>A0AC59YBR4_RANTA</name>
<protein>
    <submittedName>
        <fullName evidence="1">Uncharacterized protein</fullName>
    </submittedName>
</protein>
<reference evidence="1" key="2">
    <citation type="submission" date="2025-03" db="EMBL/GenBank/DDBJ databases">
        <authorList>
            <consortium name="ELIXIR-Norway"/>
            <consortium name="Elixir Norway"/>
        </authorList>
    </citation>
    <scope>NUCLEOTIDE SEQUENCE</scope>
</reference>